<evidence type="ECO:0000256" key="1">
    <source>
        <dbReference type="ARBA" id="ARBA00004442"/>
    </source>
</evidence>
<keyword evidence="4" id="KW-0472">Membrane</keyword>
<comment type="similarity">
    <text evidence="2">Belongs to the SusD family.</text>
</comment>
<dbReference type="InterPro" id="IPR033985">
    <property type="entry name" value="SusD-like_N"/>
</dbReference>
<dbReference type="EMBL" id="CP029149">
    <property type="protein sequence ID" value="QHN65766.1"/>
    <property type="molecule type" value="Genomic_DNA"/>
</dbReference>
<proteinExistence type="inferred from homology"/>
<dbReference type="Proteomes" id="UP000464318">
    <property type="component" value="Chromosome"/>
</dbReference>
<dbReference type="KEGG" id="bcad:DBX24_07670"/>
<evidence type="ECO:0000256" key="5">
    <source>
        <dbReference type="ARBA" id="ARBA00023237"/>
    </source>
</evidence>
<dbReference type="Pfam" id="PF07980">
    <property type="entry name" value="SusD_RagB"/>
    <property type="match status" value="1"/>
</dbReference>
<evidence type="ECO:0000313" key="9">
    <source>
        <dbReference type="Proteomes" id="UP000464318"/>
    </source>
</evidence>
<dbReference type="GO" id="GO:0009279">
    <property type="term" value="C:cell outer membrane"/>
    <property type="evidence" value="ECO:0007669"/>
    <property type="project" value="UniProtKB-SubCell"/>
</dbReference>
<dbReference type="PROSITE" id="PS51257">
    <property type="entry name" value="PROKAR_LIPOPROTEIN"/>
    <property type="match status" value="1"/>
</dbReference>
<keyword evidence="9" id="KW-1185">Reference proteome</keyword>
<dbReference type="CDD" id="cd08977">
    <property type="entry name" value="SusD"/>
    <property type="match status" value="1"/>
</dbReference>
<reference evidence="8 9" key="1">
    <citation type="submission" date="2018-04" db="EMBL/GenBank/DDBJ databases">
        <title>Characteristic and Complete Genome Sequencing of A Novel Member of Infective Endocarditis Causative Bacteria: Bergeyella cardium QL-PH.</title>
        <authorList>
            <person name="Pan H."/>
            <person name="Sun E."/>
            <person name="Zhang Y."/>
        </authorList>
    </citation>
    <scope>NUCLEOTIDE SEQUENCE [LARGE SCALE GENOMIC DNA]</scope>
    <source>
        <strain evidence="8 9">HPQL</strain>
    </source>
</reference>
<name>A0A6P1QUJ8_9FLAO</name>
<dbReference type="Pfam" id="PF14322">
    <property type="entry name" value="SusD-like_3"/>
    <property type="match status" value="1"/>
</dbReference>
<evidence type="ECO:0000259" key="6">
    <source>
        <dbReference type="Pfam" id="PF07980"/>
    </source>
</evidence>
<gene>
    <name evidence="8" type="ORF">DBX24_07670</name>
</gene>
<sequence length="483" mass="55281">MKITKYIIGLLAVAMTLQSCREEYLNEPQPRDAVIEETVYSTVENAMAHITGTLRLMRASFYDDAYYLAYTNLASVYYARTVKGNDFILNSTDFFTRDYNYTGIDAINARPTFTWDYFYQLINQTNALVNGISKSTTITEVEKKPLLAQALAMRALFYFELSMEFQTTYSYDTSLFAPPIYKEANTTQGLPMSSQKEMYDFIVSDIEKAIDYGSYDRIDKSYFNKQVAYAIAARIYQVMAGNTKNAAYWTKARDYAKLAYNSNIVTALDADAYALGFDSATENKEWILGIIQKPDQTVTWKTAPSSFLASPWYDTAWANESFVAQFADGDVRKLFYDYNFYGTTKQRTSKFTYSDAVDVTLIRTAEMILIEAEAEYNLGNESTAHALLFQLQKNRYPNAVQSSNTGAALLEEILLERRKELYAEMGVEWYDAKRLQRGITRDANHPTALTLQPNDKKFYLDIPQSEINANDNIPNNINDRRKK</sequence>
<comment type="subcellular location">
    <subcellularLocation>
        <location evidence="1">Cell outer membrane</location>
    </subcellularLocation>
</comment>
<keyword evidence="3" id="KW-0732">Signal</keyword>
<dbReference type="Gene3D" id="1.25.40.390">
    <property type="match status" value="1"/>
</dbReference>
<dbReference type="InterPro" id="IPR012944">
    <property type="entry name" value="SusD_RagB_dom"/>
</dbReference>
<dbReference type="InterPro" id="IPR011990">
    <property type="entry name" value="TPR-like_helical_dom_sf"/>
</dbReference>
<evidence type="ECO:0000259" key="7">
    <source>
        <dbReference type="Pfam" id="PF14322"/>
    </source>
</evidence>
<evidence type="ECO:0000256" key="2">
    <source>
        <dbReference type="ARBA" id="ARBA00006275"/>
    </source>
</evidence>
<evidence type="ECO:0000256" key="4">
    <source>
        <dbReference type="ARBA" id="ARBA00023136"/>
    </source>
</evidence>
<accession>A0A6P1QUJ8</accession>
<evidence type="ECO:0000313" key="8">
    <source>
        <dbReference type="EMBL" id="QHN65766.1"/>
    </source>
</evidence>
<dbReference type="AlphaFoldDB" id="A0A6P1QUJ8"/>
<evidence type="ECO:0000256" key="3">
    <source>
        <dbReference type="ARBA" id="ARBA00022729"/>
    </source>
</evidence>
<keyword evidence="5" id="KW-0998">Cell outer membrane</keyword>
<feature type="domain" description="RagB/SusD" evidence="6">
    <location>
        <begin position="346"/>
        <end position="476"/>
    </location>
</feature>
<feature type="domain" description="SusD-like N-terminal" evidence="7">
    <location>
        <begin position="75"/>
        <end position="236"/>
    </location>
</feature>
<dbReference type="RefSeq" id="WP_160224483.1">
    <property type="nucleotide sequence ID" value="NZ_CP029149.1"/>
</dbReference>
<organism evidence="8 9">
    <name type="scientific">Bergeyella cardium</name>
    <dbReference type="NCBI Taxonomy" id="1585976"/>
    <lineage>
        <taxon>Bacteria</taxon>
        <taxon>Pseudomonadati</taxon>
        <taxon>Bacteroidota</taxon>
        <taxon>Flavobacteriia</taxon>
        <taxon>Flavobacteriales</taxon>
        <taxon>Weeksellaceae</taxon>
        <taxon>Bergeyella</taxon>
    </lineage>
</organism>
<protein>
    <submittedName>
        <fullName evidence="8">RagB/SusD family nutrient uptake outer membrane protein</fullName>
    </submittedName>
</protein>
<dbReference type="OrthoDB" id="1100079at2"/>
<dbReference type="SUPFAM" id="SSF48452">
    <property type="entry name" value="TPR-like"/>
    <property type="match status" value="1"/>
</dbReference>